<organism evidence="1 2">
    <name type="scientific">Desulfonema ishimotonii</name>
    <dbReference type="NCBI Taxonomy" id="45657"/>
    <lineage>
        <taxon>Bacteria</taxon>
        <taxon>Pseudomonadati</taxon>
        <taxon>Thermodesulfobacteriota</taxon>
        <taxon>Desulfobacteria</taxon>
        <taxon>Desulfobacterales</taxon>
        <taxon>Desulfococcaceae</taxon>
        <taxon>Desulfonema</taxon>
    </lineage>
</organism>
<keyword evidence="2" id="KW-1185">Reference proteome</keyword>
<evidence type="ECO:0000313" key="2">
    <source>
        <dbReference type="Proteomes" id="UP000288096"/>
    </source>
</evidence>
<proteinExistence type="predicted"/>
<evidence type="ECO:0008006" key="3">
    <source>
        <dbReference type="Google" id="ProtNLM"/>
    </source>
</evidence>
<dbReference type="EMBL" id="BEXT01000001">
    <property type="protein sequence ID" value="GBC60860.1"/>
    <property type="molecule type" value="Genomic_DNA"/>
</dbReference>
<gene>
    <name evidence="1" type="ORF">DENIS_1819</name>
</gene>
<accession>A0A401FV67</accession>
<comment type="caution">
    <text evidence="1">The sequence shown here is derived from an EMBL/GenBank/DDBJ whole genome shotgun (WGS) entry which is preliminary data.</text>
</comment>
<dbReference type="RefSeq" id="WP_124328220.1">
    <property type="nucleotide sequence ID" value="NZ_BEXT01000001.1"/>
</dbReference>
<protein>
    <recommendedName>
        <fullName evidence="3">PilZ domain-containing protein</fullName>
    </recommendedName>
</protein>
<dbReference type="AlphaFoldDB" id="A0A401FV67"/>
<reference evidence="2" key="1">
    <citation type="submission" date="2017-11" db="EMBL/GenBank/DDBJ databases">
        <authorList>
            <person name="Watanabe M."/>
            <person name="Kojima H."/>
        </authorList>
    </citation>
    <scope>NUCLEOTIDE SEQUENCE [LARGE SCALE GENOMIC DNA]</scope>
    <source>
        <strain evidence="2">Tokyo 01</strain>
    </source>
</reference>
<sequence>MNSEMFTERIRGLFFLRQQRVCSVCWDGLLEVRFPDFRTRMPVRGVDLSGSGACFCCEQIFVHQRYLTSVAAPVDLILKIRSPSGGFETPSEITWYRWSVEKRAYEIAVKFVNMLAENRKFLDKLISELRNRKGVPHET</sequence>
<name>A0A401FV67_9BACT</name>
<dbReference type="Gene3D" id="2.40.10.220">
    <property type="entry name" value="predicted glycosyltransferase like domains"/>
    <property type="match status" value="1"/>
</dbReference>
<reference evidence="2" key="2">
    <citation type="submission" date="2019-01" db="EMBL/GenBank/DDBJ databases">
        <title>Genome sequence of Desulfonema ishimotonii strain Tokyo 01.</title>
        <authorList>
            <person name="Fukui M."/>
        </authorList>
    </citation>
    <scope>NUCLEOTIDE SEQUENCE [LARGE SCALE GENOMIC DNA]</scope>
    <source>
        <strain evidence="2">Tokyo 01</strain>
    </source>
</reference>
<dbReference type="Proteomes" id="UP000288096">
    <property type="component" value="Unassembled WGS sequence"/>
</dbReference>
<evidence type="ECO:0000313" key="1">
    <source>
        <dbReference type="EMBL" id="GBC60860.1"/>
    </source>
</evidence>